<keyword evidence="1" id="KW-0677">Repeat</keyword>
<feature type="repeat" description="Pumilio" evidence="4">
    <location>
        <begin position="460"/>
        <end position="495"/>
    </location>
</feature>
<dbReference type="EMBL" id="OZ075122">
    <property type="protein sequence ID" value="CAL4906663.1"/>
    <property type="molecule type" value="Genomic_DNA"/>
</dbReference>
<dbReference type="PANTHER" id="PTHR12537:SF192">
    <property type="entry name" value="OS12G0488900 PROTEIN"/>
    <property type="match status" value="1"/>
</dbReference>
<sequence>MDEMQNNQDNPELQPFLGNITGAMFANHGDQSTGCSSSEEGWVPSPVSQIDMAMLGGNIRYGVGIVDNANLFDDRSLTAAFENISLSLTDATADSASSSGSVASRYGHCPAGLVIPSADNMRNTPLQPVFAQDSFVHSSLMINNAEHMKPRYSGQNLPLYTGMDGPDNAYVTRINLPPASPFQQQHFSDRWPQTYAPYQQMDSKFRQHDDVGTHFLMQPQYSYQQMPPVSDVHWINGNQFGVVSSSSKSAASPHLRVAAVHHLGHHSPDIYWNGPMVPSGSNRLNSPHVDKCPCIIYPDCLCETCEYCQNQQTEKLKHPYGFRRSRKGLLQKHTLGKVKLRSSPEKILMKSDGTNSVRNIKRGFSLDGCAETNQRTDSNGYNHHVSIQNDDSLHFDLQSSQCLSPLGSDCAMKSAHLNYNSVDEVVGELYLLAKDQNGCRFLQRIFTEGSQEDAQKVFNGVIEHIDELMVDPFGNYLVQKLLEQCNDDQKMRILSEITKIPGQLIKVACNMHGTRVVQKVIETISTSDEVSMVVSALSLGTITLMMDANGSHVAHRCLQKLSPEYKAFLLNAATEYCVELAKDRQGCCIIQKCIVHANKEQRNRLLYSITSRALDLAEHQYGNYVIQYILELKVGWVTDEILDKLEGHYGYLSMQKCSSNVVEKCLKEAREPKRAKIIHELINDPKLPHILVDQFGNYVIQTAFRECEDATVEAALIKAIKPHVGALRNNMYGKRILSKTCLKNRKFF</sequence>
<dbReference type="Pfam" id="PF00806">
    <property type="entry name" value="PUF"/>
    <property type="match status" value="8"/>
</dbReference>
<dbReference type="InterPro" id="IPR033133">
    <property type="entry name" value="PUM-HD"/>
</dbReference>
<keyword evidence="2" id="KW-0810">Translation regulation</keyword>
<dbReference type="EMBL" id="OZ075121">
    <property type="protein sequence ID" value="CAL4899362.1"/>
    <property type="molecule type" value="Genomic_DNA"/>
</dbReference>
<gene>
    <name evidence="7" type="ORF">URODEC1_LOCUS12205</name>
    <name evidence="6" type="ORF">URODEC1_LOCUS8171</name>
</gene>
<dbReference type="GO" id="GO:0006417">
    <property type="term" value="P:regulation of translation"/>
    <property type="evidence" value="ECO:0007669"/>
    <property type="project" value="UniProtKB-KW"/>
</dbReference>
<feature type="repeat" description="Pumilio" evidence="4">
    <location>
        <begin position="499"/>
        <end position="535"/>
    </location>
</feature>
<dbReference type="InterPro" id="IPR001313">
    <property type="entry name" value="Pumilio_RNA-bd_rpt"/>
</dbReference>
<dbReference type="SUPFAM" id="SSF48371">
    <property type="entry name" value="ARM repeat"/>
    <property type="match status" value="1"/>
</dbReference>
<dbReference type="PROSITE" id="PS50302">
    <property type="entry name" value="PUM"/>
    <property type="match status" value="7"/>
</dbReference>
<dbReference type="InterPro" id="IPR033712">
    <property type="entry name" value="Pumilio_RNA-bd"/>
</dbReference>
<evidence type="ECO:0000256" key="2">
    <source>
        <dbReference type="ARBA" id="ARBA00022845"/>
    </source>
</evidence>
<name>A0ABC8VYW7_9POAL</name>
<dbReference type="FunFam" id="1.25.10.10:FF:000237">
    <property type="entry name" value="Pumilio homolog 9"/>
    <property type="match status" value="1"/>
</dbReference>
<feature type="repeat" description="Pumilio" evidence="4">
    <location>
        <begin position="424"/>
        <end position="459"/>
    </location>
</feature>
<dbReference type="Proteomes" id="UP001497457">
    <property type="component" value="Chromosome 11b"/>
</dbReference>
<evidence type="ECO:0000256" key="1">
    <source>
        <dbReference type="ARBA" id="ARBA00022737"/>
    </source>
</evidence>
<dbReference type="AlphaFoldDB" id="A0ABC8VYW7"/>
<protein>
    <recommendedName>
        <fullName evidence="5">PUM-HD domain-containing protein</fullName>
    </recommendedName>
</protein>
<dbReference type="PANTHER" id="PTHR12537">
    <property type="entry name" value="RNA BINDING PROTEIN PUMILIO-RELATED"/>
    <property type="match status" value="1"/>
</dbReference>
<dbReference type="InterPro" id="IPR011989">
    <property type="entry name" value="ARM-like"/>
</dbReference>
<proteinExistence type="predicted"/>
<dbReference type="Proteomes" id="UP001497457">
    <property type="component" value="Chromosome 12b"/>
</dbReference>
<dbReference type="Gene3D" id="1.25.10.10">
    <property type="entry name" value="Leucine-rich Repeat Variant"/>
    <property type="match status" value="1"/>
</dbReference>
<feature type="repeat" description="Pumilio" evidence="4">
    <location>
        <begin position="680"/>
        <end position="718"/>
    </location>
</feature>
<dbReference type="CDD" id="cd07920">
    <property type="entry name" value="Pumilio"/>
    <property type="match status" value="1"/>
</dbReference>
<feature type="repeat" description="Pumilio" evidence="4">
    <location>
        <begin position="608"/>
        <end position="643"/>
    </location>
</feature>
<dbReference type="PROSITE" id="PS50303">
    <property type="entry name" value="PUM_HD"/>
    <property type="match status" value="1"/>
</dbReference>
<evidence type="ECO:0000313" key="8">
    <source>
        <dbReference type="Proteomes" id="UP001497457"/>
    </source>
</evidence>
<comment type="function">
    <text evidence="3">Sequence-specific RNA-binding protein that regulates translation and mRNA stability by binding the 3'-UTR of target mRNAs.</text>
</comment>
<evidence type="ECO:0000313" key="7">
    <source>
        <dbReference type="EMBL" id="CAL4906663.1"/>
    </source>
</evidence>
<evidence type="ECO:0000259" key="5">
    <source>
        <dbReference type="PROSITE" id="PS50303"/>
    </source>
</evidence>
<organism evidence="6 8">
    <name type="scientific">Urochloa decumbens</name>
    <dbReference type="NCBI Taxonomy" id="240449"/>
    <lineage>
        <taxon>Eukaryota</taxon>
        <taxon>Viridiplantae</taxon>
        <taxon>Streptophyta</taxon>
        <taxon>Embryophyta</taxon>
        <taxon>Tracheophyta</taxon>
        <taxon>Spermatophyta</taxon>
        <taxon>Magnoliopsida</taxon>
        <taxon>Liliopsida</taxon>
        <taxon>Poales</taxon>
        <taxon>Poaceae</taxon>
        <taxon>PACMAD clade</taxon>
        <taxon>Panicoideae</taxon>
        <taxon>Panicodae</taxon>
        <taxon>Paniceae</taxon>
        <taxon>Melinidinae</taxon>
        <taxon>Urochloa</taxon>
    </lineage>
</organism>
<accession>A0ABC8VYW7</accession>
<reference evidence="6" key="1">
    <citation type="submission" date="2024-10" db="EMBL/GenBank/DDBJ databases">
        <authorList>
            <person name="Ryan C."/>
        </authorList>
    </citation>
    <scope>NUCLEOTIDE SEQUENCE [LARGE SCALE GENOMIC DNA]</scope>
</reference>
<keyword evidence="8" id="KW-1185">Reference proteome</keyword>
<evidence type="ECO:0000313" key="6">
    <source>
        <dbReference type="EMBL" id="CAL4899362.1"/>
    </source>
</evidence>
<evidence type="ECO:0000256" key="3">
    <source>
        <dbReference type="ARBA" id="ARBA00058490"/>
    </source>
</evidence>
<dbReference type="InterPro" id="IPR016024">
    <property type="entry name" value="ARM-type_fold"/>
</dbReference>
<feature type="repeat" description="Pumilio" evidence="4">
    <location>
        <begin position="644"/>
        <end position="679"/>
    </location>
</feature>
<evidence type="ECO:0000256" key="4">
    <source>
        <dbReference type="PROSITE-ProRule" id="PRU00317"/>
    </source>
</evidence>
<feature type="repeat" description="Pumilio" evidence="4">
    <location>
        <begin position="572"/>
        <end position="607"/>
    </location>
</feature>
<dbReference type="SMART" id="SM00025">
    <property type="entry name" value="Pumilio"/>
    <property type="match status" value="8"/>
</dbReference>
<feature type="domain" description="PUM-HD" evidence="5">
    <location>
        <begin position="398"/>
        <end position="744"/>
    </location>
</feature>